<evidence type="ECO:0000313" key="1">
    <source>
        <dbReference type="EMBL" id="BBX93018.1"/>
    </source>
</evidence>
<accession>A0ABM7J1I9</accession>
<proteinExistence type="predicted"/>
<organism evidence="1 2">
    <name type="scientific">Mycolicibacterium boenickei</name>
    <dbReference type="NCBI Taxonomy" id="146017"/>
    <lineage>
        <taxon>Bacteria</taxon>
        <taxon>Bacillati</taxon>
        <taxon>Actinomycetota</taxon>
        <taxon>Actinomycetes</taxon>
        <taxon>Mycobacteriales</taxon>
        <taxon>Mycobacteriaceae</taxon>
        <taxon>Mycolicibacterium</taxon>
    </lineage>
</organism>
<dbReference type="Pfam" id="PF13450">
    <property type="entry name" value="NAD_binding_8"/>
    <property type="match status" value="1"/>
</dbReference>
<name>A0ABM7J1I9_9MYCO</name>
<dbReference type="PANTHER" id="PTHR42877">
    <property type="entry name" value="L-ORNITHINE N(5)-MONOOXYGENASE-RELATED"/>
    <property type="match status" value="1"/>
</dbReference>
<dbReference type="GO" id="GO:0004497">
    <property type="term" value="F:monooxygenase activity"/>
    <property type="evidence" value="ECO:0007669"/>
    <property type="project" value="UniProtKB-KW"/>
</dbReference>
<dbReference type="SUPFAM" id="SSF51905">
    <property type="entry name" value="FAD/NAD(P)-binding domain"/>
    <property type="match status" value="2"/>
</dbReference>
<dbReference type="PANTHER" id="PTHR42877:SF4">
    <property type="entry name" value="FAD_NAD(P)-BINDING DOMAIN-CONTAINING PROTEIN-RELATED"/>
    <property type="match status" value="1"/>
</dbReference>
<dbReference type="InterPro" id="IPR036188">
    <property type="entry name" value="FAD/NAD-bd_sf"/>
</dbReference>
<dbReference type="PRINTS" id="PR00368">
    <property type="entry name" value="FADPNR"/>
</dbReference>
<evidence type="ECO:0000313" key="2">
    <source>
        <dbReference type="Proteomes" id="UP000466683"/>
    </source>
</evidence>
<sequence length="528" mass="59462">MTESPIAPRVRTPDYEVAIIGAGPGGIASAHLLRQKGIRDFVIIERGNDFGGTWRDNHYPGLAVDIPTLWYQLSFAPNPNWSRFFAPGPEIHRYLQDTAAKLGLYEHLRPDSEVIRQQWDDDNGWWRLEIRDGTPVTARFLISSVGGYVNAKNTVDIDGVEDFTGTILRPNAWDDRYDTKGKRIAVIGTGSSGVQITAALSGEAANLDVYQRTPAWVLPKIDFDFSPRMRRLLRLPGVVPAVNAAGRLAMDIFMVAPIVHVFSRLPDRWLRRLMPLYDGWSRLLYRLLLRVVIKDAATRPKLVPRYGILAKRPVISSTFLPALNNPNTHLITTPIERITATGIRTTDGVDRPADLLVLATGYELWIDPETYRPDTVVGARGFDLAQYYRAHGLHSYAGTAHPRLPNRWEIVGPLGFVGFAWLDYVETVAAHAVRIIDETRRRGAQVASVSQDAFNLWNARMRRDGRVAHLYYTATSGLNTYFVNSQYETPYYRPQTITGSRQFARNSPLSDYEFTDVRVTALSEEQPA</sequence>
<dbReference type="Gene3D" id="3.50.50.60">
    <property type="entry name" value="FAD/NAD(P)-binding domain"/>
    <property type="match status" value="2"/>
</dbReference>
<dbReference type="PRINTS" id="PR00411">
    <property type="entry name" value="PNDRDTASEI"/>
</dbReference>
<keyword evidence="1" id="KW-0503">Monooxygenase</keyword>
<keyword evidence="1" id="KW-0560">Oxidoreductase</keyword>
<protein>
    <submittedName>
        <fullName evidence="1">Monooxygenase</fullName>
    </submittedName>
</protein>
<dbReference type="EMBL" id="AP022579">
    <property type="protein sequence ID" value="BBX93018.1"/>
    <property type="molecule type" value="Genomic_DNA"/>
</dbReference>
<reference evidence="1 2" key="1">
    <citation type="journal article" date="2019" name="Emerg. Microbes Infect.">
        <title>Comprehensive subspecies identification of 175 nontuberculous mycobacteria species based on 7547 genomic profiles.</title>
        <authorList>
            <person name="Matsumoto Y."/>
            <person name="Kinjo T."/>
            <person name="Motooka D."/>
            <person name="Nabeya D."/>
            <person name="Jung N."/>
            <person name="Uechi K."/>
            <person name="Horii T."/>
            <person name="Iida T."/>
            <person name="Fujita J."/>
            <person name="Nakamura S."/>
        </authorList>
    </citation>
    <scope>NUCLEOTIDE SEQUENCE [LARGE SCALE GENOMIC DNA]</scope>
    <source>
        <strain evidence="1 2">JCM 15653</strain>
    </source>
</reference>
<dbReference type="Proteomes" id="UP000466683">
    <property type="component" value="Chromosome"/>
</dbReference>
<dbReference type="InterPro" id="IPR051209">
    <property type="entry name" value="FAD-bind_Monooxygenase_sf"/>
</dbReference>
<keyword evidence="2" id="KW-1185">Reference proteome</keyword>
<gene>
    <name evidence="1" type="ORF">MBOE_46670</name>
</gene>
<dbReference type="RefSeq" id="WP_077739210.1">
    <property type="nucleotide sequence ID" value="NZ_AP022579.1"/>
</dbReference>